<reference evidence="6 7" key="1">
    <citation type="journal article" date="2018" name="Front. Plant Sci.">
        <title>Red Clover (Trifolium pratense) and Zigzag Clover (T. medium) - A Picture of Genomic Similarities and Differences.</title>
        <authorList>
            <person name="Dluhosova J."/>
            <person name="Istvanek J."/>
            <person name="Nedelnik J."/>
            <person name="Repkova J."/>
        </authorList>
    </citation>
    <scope>NUCLEOTIDE SEQUENCE [LARGE SCALE GENOMIC DNA]</scope>
    <source>
        <strain evidence="7">cv. 10/8</strain>
        <tissue evidence="6">Leaf</tissue>
    </source>
</reference>
<evidence type="ECO:0000256" key="1">
    <source>
        <dbReference type="ARBA" id="ARBA00005652"/>
    </source>
</evidence>
<comment type="similarity">
    <text evidence="1 4">Belongs to the glycosyl hydrolase 14 family.</text>
</comment>
<evidence type="ECO:0000313" key="7">
    <source>
        <dbReference type="Proteomes" id="UP000265520"/>
    </source>
</evidence>
<feature type="region of interest" description="Disordered" evidence="5">
    <location>
        <begin position="1"/>
        <end position="27"/>
    </location>
</feature>
<evidence type="ECO:0000256" key="3">
    <source>
        <dbReference type="ARBA" id="ARBA00023326"/>
    </source>
</evidence>
<organism evidence="6 7">
    <name type="scientific">Trifolium medium</name>
    <dbReference type="NCBI Taxonomy" id="97028"/>
    <lineage>
        <taxon>Eukaryota</taxon>
        <taxon>Viridiplantae</taxon>
        <taxon>Streptophyta</taxon>
        <taxon>Embryophyta</taxon>
        <taxon>Tracheophyta</taxon>
        <taxon>Spermatophyta</taxon>
        <taxon>Magnoliopsida</taxon>
        <taxon>eudicotyledons</taxon>
        <taxon>Gunneridae</taxon>
        <taxon>Pentapetalae</taxon>
        <taxon>rosids</taxon>
        <taxon>fabids</taxon>
        <taxon>Fabales</taxon>
        <taxon>Fabaceae</taxon>
        <taxon>Papilionoideae</taxon>
        <taxon>50 kb inversion clade</taxon>
        <taxon>NPAAA clade</taxon>
        <taxon>Hologalegina</taxon>
        <taxon>IRL clade</taxon>
        <taxon>Trifolieae</taxon>
        <taxon>Trifolium</taxon>
    </lineage>
</organism>
<dbReference type="PANTHER" id="PTHR31352:SF3">
    <property type="entry name" value="INACTIVE BETA-AMYLASE 9"/>
    <property type="match status" value="1"/>
</dbReference>
<evidence type="ECO:0000256" key="5">
    <source>
        <dbReference type="SAM" id="MobiDB-lite"/>
    </source>
</evidence>
<name>A0A392PZ87_9FABA</name>
<dbReference type="SUPFAM" id="SSF51445">
    <property type="entry name" value="(Trans)glycosidases"/>
    <property type="match status" value="1"/>
</dbReference>
<comment type="catalytic activity">
    <reaction evidence="4">
        <text>Hydrolysis of (1-&gt;4)-alpha-D-glucosidic linkages in polysaccharides so as to remove successive maltose units from the non-reducing ends of the chains.</text>
        <dbReference type="EC" id="3.2.1.2"/>
    </reaction>
</comment>
<keyword evidence="4" id="KW-0326">Glycosidase</keyword>
<dbReference type="GO" id="GO:0016161">
    <property type="term" value="F:beta-amylase activity"/>
    <property type="evidence" value="ECO:0007669"/>
    <property type="project" value="UniProtKB-EC"/>
</dbReference>
<dbReference type="InterPro" id="IPR017853">
    <property type="entry name" value="GH"/>
</dbReference>
<dbReference type="GO" id="GO:0000272">
    <property type="term" value="P:polysaccharide catabolic process"/>
    <property type="evidence" value="ECO:0007669"/>
    <property type="project" value="UniProtKB-KW"/>
</dbReference>
<dbReference type="PRINTS" id="PR00750">
    <property type="entry name" value="BETAAMYLASE"/>
</dbReference>
<dbReference type="InterPro" id="IPR001554">
    <property type="entry name" value="Glyco_hydro_14"/>
</dbReference>
<protein>
    <recommendedName>
        <fullName evidence="4">Beta-amylase</fullName>
        <ecNumber evidence="4">3.2.1.2</ecNumber>
    </recommendedName>
</protein>
<evidence type="ECO:0000256" key="4">
    <source>
        <dbReference type="RuleBase" id="RU000509"/>
    </source>
</evidence>
<keyword evidence="3 4" id="KW-0624">Polysaccharide degradation</keyword>
<dbReference type="AlphaFoldDB" id="A0A392PZ87"/>
<evidence type="ECO:0000313" key="6">
    <source>
        <dbReference type="EMBL" id="MCI16962.1"/>
    </source>
</evidence>
<keyword evidence="2 4" id="KW-0119">Carbohydrate metabolism</keyword>
<accession>A0A392PZ87</accession>
<feature type="non-terminal residue" evidence="6">
    <location>
        <position position="1"/>
    </location>
</feature>
<dbReference type="Pfam" id="PF01373">
    <property type="entry name" value="Glyco_hydro_14"/>
    <property type="match status" value="1"/>
</dbReference>
<dbReference type="Gene3D" id="3.20.20.80">
    <property type="entry name" value="Glycosidases"/>
    <property type="match status" value="1"/>
</dbReference>
<keyword evidence="4" id="KW-0378">Hydrolase</keyword>
<comment type="caution">
    <text evidence="6">The sequence shown here is derived from an EMBL/GenBank/DDBJ whole genome shotgun (WGS) entry which is preliminary data.</text>
</comment>
<dbReference type="EMBL" id="LXQA010103226">
    <property type="protein sequence ID" value="MCI16962.1"/>
    <property type="molecule type" value="Genomic_DNA"/>
</dbReference>
<dbReference type="PANTHER" id="PTHR31352">
    <property type="entry name" value="BETA-AMYLASE 1, CHLOROPLASTIC"/>
    <property type="match status" value="1"/>
</dbReference>
<dbReference type="Proteomes" id="UP000265520">
    <property type="component" value="Unassembled WGS sequence"/>
</dbReference>
<sequence>GISMGLGPDGELRYPSHHELPSNRKTQGVGEFQCYDQNMLSLLKQHAESSGNPLWGLGGPHDVPTYDQSPYTSSFFKDGGSWESSYGDFFLSWYSAQLIAHGDSLLSLASSTFG</sequence>
<dbReference type="EC" id="3.2.1.2" evidence="4"/>
<keyword evidence="7" id="KW-1185">Reference proteome</keyword>
<feature type="non-terminal residue" evidence="6">
    <location>
        <position position="114"/>
    </location>
</feature>
<evidence type="ECO:0000256" key="2">
    <source>
        <dbReference type="ARBA" id="ARBA00023277"/>
    </source>
</evidence>
<feature type="compositionally biased region" description="Basic and acidic residues" evidence="5">
    <location>
        <begin position="10"/>
        <end position="22"/>
    </location>
</feature>
<proteinExistence type="inferred from homology"/>